<dbReference type="EMBL" id="BK016096">
    <property type="protein sequence ID" value="DAF94731.1"/>
    <property type="molecule type" value="Genomic_DNA"/>
</dbReference>
<accession>A0A8S5UJW1</accession>
<protein>
    <submittedName>
        <fullName evidence="1">Uncharacterized protein</fullName>
    </submittedName>
</protein>
<sequence>MSLKHMTTKEFLKMIDVIGLKADIRAESIDIHLDGRRCATVYRHKMLSFEMNTETLDNRTASFLADTVLCYVKTPVDKRTPRVCKLKIHDTGLYIIYINKQKITVTTNKKAAKAYNDAETYDAKVFAEKQGVALTMEMVDVAD</sequence>
<evidence type="ECO:0000313" key="1">
    <source>
        <dbReference type="EMBL" id="DAF94731.1"/>
    </source>
</evidence>
<reference evidence="1" key="1">
    <citation type="journal article" date="2021" name="Proc. Natl. Acad. Sci. U.S.A.">
        <title>A Catalog of Tens of Thousands of Viruses from Human Metagenomes Reveals Hidden Associations with Chronic Diseases.</title>
        <authorList>
            <person name="Tisza M.J."/>
            <person name="Buck C.B."/>
        </authorList>
    </citation>
    <scope>NUCLEOTIDE SEQUENCE</scope>
    <source>
        <strain evidence="1">Ct9A73</strain>
    </source>
</reference>
<name>A0A8S5UJW1_9CAUD</name>
<proteinExistence type="predicted"/>
<organism evidence="1">
    <name type="scientific">Podoviridae sp. ct9A73</name>
    <dbReference type="NCBI Taxonomy" id="2825225"/>
    <lineage>
        <taxon>Viruses</taxon>
        <taxon>Duplodnaviria</taxon>
        <taxon>Heunggongvirae</taxon>
        <taxon>Uroviricota</taxon>
        <taxon>Caudoviricetes</taxon>
    </lineage>
</organism>